<dbReference type="InterPro" id="IPR007110">
    <property type="entry name" value="Ig-like_dom"/>
</dbReference>
<evidence type="ECO:0000313" key="4">
    <source>
        <dbReference type="EMBL" id="GBP20629.1"/>
    </source>
</evidence>
<protein>
    <recommendedName>
        <fullName evidence="3">Ig-like domain-containing protein</fullName>
    </recommendedName>
</protein>
<keyword evidence="1" id="KW-1015">Disulfide bond</keyword>
<dbReference type="InterPro" id="IPR036179">
    <property type="entry name" value="Ig-like_dom_sf"/>
</dbReference>
<dbReference type="OrthoDB" id="6431884at2759"/>
<feature type="region of interest" description="Disordered" evidence="2">
    <location>
        <begin position="120"/>
        <end position="159"/>
    </location>
</feature>
<feature type="compositionally biased region" description="Basic residues" evidence="2">
    <location>
        <begin position="26"/>
        <end position="39"/>
    </location>
</feature>
<feature type="region of interest" description="Disordered" evidence="2">
    <location>
        <begin position="1"/>
        <end position="76"/>
    </location>
</feature>
<dbReference type="Proteomes" id="UP000299102">
    <property type="component" value="Unassembled WGS sequence"/>
</dbReference>
<accession>A0A4C1U2X5</accession>
<reference evidence="4 5" key="1">
    <citation type="journal article" date="2019" name="Commun. Biol.">
        <title>The bagworm genome reveals a unique fibroin gene that provides high tensile strength.</title>
        <authorList>
            <person name="Kono N."/>
            <person name="Nakamura H."/>
            <person name="Ohtoshi R."/>
            <person name="Tomita M."/>
            <person name="Numata K."/>
            <person name="Arakawa K."/>
        </authorList>
    </citation>
    <scope>NUCLEOTIDE SEQUENCE [LARGE SCALE GENOMIC DNA]</scope>
</reference>
<feature type="domain" description="Ig-like" evidence="3">
    <location>
        <begin position="66"/>
        <end position="221"/>
    </location>
</feature>
<evidence type="ECO:0000256" key="1">
    <source>
        <dbReference type="ARBA" id="ARBA00023157"/>
    </source>
</evidence>
<evidence type="ECO:0000256" key="2">
    <source>
        <dbReference type="SAM" id="MobiDB-lite"/>
    </source>
</evidence>
<feature type="compositionally biased region" description="Basic residues" evidence="2">
    <location>
        <begin position="9"/>
        <end position="18"/>
    </location>
</feature>
<dbReference type="Pfam" id="PF08205">
    <property type="entry name" value="C2-set_2"/>
    <property type="match status" value="1"/>
</dbReference>
<evidence type="ECO:0000313" key="5">
    <source>
        <dbReference type="Proteomes" id="UP000299102"/>
    </source>
</evidence>
<dbReference type="AlphaFoldDB" id="A0A4C1U2X5"/>
<dbReference type="PROSITE" id="PS50835">
    <property type="entry name" value="IG_LIKE"/>
    <property type="match status" value="1"/>
</dbReference>
<dbReference type="InterPro" id="IPR013162">
    <property type="entry name" value="CD80_C2-set"/>
</dbReference>
<dbReference type="InterPro" id="IPR013783">
    <property type="entry name" value="Ig-like_fold"/>
</dbReference>
<name>A0A4C1U2X5_EUMVA</name>
<gene>
    <name evidence="4" type="ORF">EVAR_93743_1</name>
</gene>
<dbReference type="Gene3D" id="2.60.40.10">
    <property type="entry name" value="Immunoglobulins"/>
    <property type="match status" value="1"/>
</dbReference>
<proteinExistence type="predicted"/>
<feature type="compositionally biased region" description="Basic and acidic residues" evidence="2">
    <location>
        <begin position="518"/>
        <end position="527"/>
    </location>
</feature>
<dbReference type="STRING" id="151549.A0A4C1U2X5"/>
<feature type="region of interest" description="Disordered" evidence="2">
    <location>
        <begin position="512"/>
        <end position="558"/>
    </location>
</feature>
<feature type="compositionally biased region" description="Basic and acidic residues" evidence="2">
    <location>
        <begin position="56"/>
        <end position="65"/>
    </location>
</feature>
<evidence type="ECO:0000259" key="3">
    <source>
        <dbReference type="PROSITE" id="PS50835"/>
    </source>
</evidence>
<feature type="compositionally biased region" description="Low complexity" evidence="2">
    <location>
        <begin position="40"/>
        <end position="51"/>
    </location>
</feature>
<dbReference type="PANTHER" id="PTHR23278">
    <property type="entry name" value="SIDESTEP PROTEIN"/>
    <property type="match status" value="1"/>
</dbReference>
<sequence length="614" mass="68286">MAGMERPRRTLTRSRRAAVRPMPINRGRRFGGRDWRRRAAGSINAAAAAGSPETEGQSREPDGPRPARSVFSQFPPSGQWWWTGGGALSTARPWVPTKKGDDVLLTCRVLGGPSALFNHRGFRPSVRGTGPRKNAEPPAPRRPPAARARRRRPPRALLGRRPEPSVRWLVNGVPVDEEYEHNTGDVIENRLLWPALRRADYAAVFTCQAANSDLVQPRELSLVLDMFLRPLTVQIRRAGAAGGAGGAGEAGEGGALTADRRYELTCDSAGSRPPALITWHKGKRQLKRITVSFRREPFYVLKILTIFYKQFIGAPRGNRDGDAISGPTGNALANSQHHGYHESIPEQIKCIFVSREGHHAVAQNQITGCRHPRPQRLQTGTRPGDAKTYVTRAFRRPGTKGADHFLAPTDLRADLPPWTRGGRSKEPFALELTRKIFIPGACCSLRRRILSGRGGYDAELCTRPRNVLLERRRGRAAPRREIEGLSLIHDSCAGLVFYLFVERARPTRPFRCDSGTKQIDRRPTQSDRRRHRELRQPARETASILSTGYQNSRDRRCAAGGRPKRIDVTINFSSGLHRVQGLRPRTLHLSKNSVIDASTISQIRLDVLSEAPSA</sequence>
<dbReference type="EMBL" id="BGZK01000120">
    <property type="protein sequence ID" value="GBP20629.1"/>
    <property type="molecule type" value="Genomic_DNA"/>
</dbReference>
<keyword evidence="5" id="KW-1185">Reference proteome</keyword>
<dbReference type="SUPFAM" id="SSF48726">
    <property type="entry name" value="Immunoglobulin"/>
    <property type="match status" value="1"/>
</dbReference>
<comment type="caution">
    <text evidence="4">The sequence shown here is derived from an EMBL/GenBank/DDBJ whole genome shotgun (WGS) entry which is preliminary data.</text>
</comment>
<organism evidence="4 5">
    <name type="scientific">Eumeta variegata</name>
    <name type="common">Bagworm moth</name>
    <name type="synonym">Eumeta japonica</name>
    <dbReference type="NCBI Taxonomy" id="151549"/>
    <lineage>
        <taxon>Eukaryota</taxon>
        <taxon>Metazoa</taxon>
        <taxon>Ecdysozoa</taxon>
        <taxon>Arthropoda</taxon>
        <taxon>Hexapoda</taxon>
        <taxon>Insecta</taxon>
        <taxon>Pterygota</taxon>
        <taxon>Neoptera</taxon>
        <taxon>Endopterygota</taxon>
        <taxon>Lepidoptera</taxon>
        <taxon>Glossata</taxon>
        <taxon>Ditrysia</taxon>
        <taxon>Tineoidea</taxon>
        <taxon>Psychidae</taxon>
        <taxon>Oiketicinae</taxon>
        <taxon>Eumeta</taxon>
    </lineage>
</organism>
<dbReference type="PANTHER" id="PTHR23278:SF31">
    <property type="entry name" value="SIDESTEP II, ISOFORM A"/>
    <property type="match status" value="1"/>
</dbReference>